<dbReference type="Pfam" id="PF03468">
    <property type="entry name" value="XS"/>
    <property type="match status" value="1"/>
</dbReference>
<dbReference type="AlphaFoldDB" id="A0AAE1RUY4"/>
<dbReference type="InterPro" id="IPR044287">
    <property type="entry name" value="SGS3"/>
</dbReference>
<feature type="region of interest" description="Disordered" evidence="1">
    <location>
        <begin position="1"/>
        <end position="30"/>
    </location>
</feature>
<dbReference type="PANTHER" id="PTHR46602:SF1">
    <property type="entry name" value="PROTEIN SUPPRESSOR OF GENE SILENCING 3"/>
    <property type="match status" value="1"/>
</dbReference>
<evidence type="ECO:0000259" key="2">
    <source>
        <dbReference type="Pfam" id="PF03468"/>
    </source>
</evidence>
<proteinExistence type="predicted"/>
<evidence type="ECO:0000256" key="1">
    <source>
        <dbReference type="SAM" id="MobiDB-lite"/>
    </source>
</evidence>
<sequence>MFKNKDGNNNLGKKPWIPQNPISESGGNKNSTWSHPDIVWKLVFHKNVGSSSFAVTDNDVKTCESDEFDLPDDDNDDVEFQSDDHSDVNVHVPSRELALLLEEELRQRKTSVVPPDDNDKWIGMENQELRDYFSSYDVKTVKHSKGHRGISAMVFEATVMGTWRLCFSVSIFLKKGRDRDAWERNPVRFNLEGIRKLYGYRAQKRDLDNFNQHSHGKSRLRFEMRLYSENVRNAAMHMSEDNQQLVWFKNEAAKYQKKTKALEEA</sequence>
<dbReference type="GO" id="GO:0051607">
    <property type="term" value="P:defense response to virus"/>
    <property type="evidence" value="ECO:0007669"/>
    <property type="project" value="InterPro"/>
</dbReference>
<comment type="caution">
    <text evidence="3">The sequence shown here is derived from an EMBL/GenBank/DDBJ whole genome shotgun (WGS) entry which is preliminary data.</text>
</comment>
<dbReference type="EMBL" id="JAVYJV010000012">
    <property type="protein sequence ID" value="KAK4357882.1"/>
    <property type="molecule type" value="Genomic_DNA"/>
</dbReference>
<dbReference type="InterPro" id="IPR038588">
    <property type="entry name" value="XS_domain_sf"/>
</dbReference>
<dbReference type="Gene3D" id="3.30.70.2890">
    <property type="entry name" value="XS domain"/>
    <property type="match status" value="1"/>
</dbReference>
<name>A0AAE1RUY4_9SOLA</name>
<evidence type="ECO:0000313" key="3">
    <source>
        <dbReference type="EMBL" id="KAK4357882.1"/>
    </source>
</evidence>
<dbReference type="PANTHER" id="PTHR46602">
    <property type="entry name" value="PROTEIN SUPPRESSOR OF GENE SILENCING 3"/>
    <property type="match status" value="1"/>
</dbReference>
<keyword evidence="4" id="KW-1185">Reference proteome</keyword>
<reference evidence="3" key="1">
    <citation type="submission" date="2023-12" db="EMBL/GenBank/DDBJ databases">
        <title>Genome assembly of Anisodus tanguticus.</title>
        <authorList>
            <person name="Wang Y.-J."/>
        </authorList>
    </citation>
    <scope>NUCLEOTIDE SEQUENCE</scope>
    <source>
        <strain evidence="3">KB-2021</strain>
        <tissue evidence="3">Leaf</tissue>
    </source>
</reference>
<feature type="compositionally biased region" description="Polar residues" evidence="1">
    <location>
        <begin position="20"/>
        <end position="30"/>
    </location>
</feature>
<gene>
    <name evidence="3" type="ORF">RND71_023492</name>
</gene>
<organism evidence="3 4">
    <name type="scientific">Anisodus tanguticus</name>
    <dbReference type="NCBI Taxonomy" id="243964"/>
    <lineage>
        <taxon>Eukaryota</taxon>
        <taxon>Viridiplantae</taxon>
        <taxon>Streptophyta</taxon>
        <taxon>Embryophyta</taxon>
        <taxon>Tracheophyta</taxon>
        <taxon>Spermatophyta</taxon>
        <taxon>Magnoliopsida</taxon>
        <taxon>eudicotyledons</taxon>
        <taxon>Gunneridae</taxon>
        <taxon>Pentapetalae</taxon>
        <taxon>asterids</taxon>
        <taxon>lamiids</taxon>
        <taxon>Solanales</taxon>
        <taxon>Solanaceae</taxon>
        <taxon>Solanoideae</taxon>
        <taxon>Hyoscyameae</taxon>
        <taxon>Anisodus</taxon>
    </lineage>
</organism>
<dbReference type="InterPro" id="IPR005380">
    <property type="entry name" value="XS_domain"/>
</dbReference>
<protein>
    <recommendedName>
        <fullName evidence="2">XS domain-containing protein</fullName>
    </recommendedName>
</protein>
<dbReference type="GO" id="GO:0031047">
    <property type="term" value="P:regulatory ncRNA-mediated gene silencing"/>
    <property type="evidence" value="ECO:0007669"/>
    <property type="project" value="InterPro"/>
</dbReference>
<accession>A0AAE1RUY4</accession>
<feature type="domain" description="XS" evidence="2">
    <location>
        <begin position="116"/>
        <end position="208"/>
    </location>
</feature>
<evidence type="ECO:0000313" key="4">
    <source>
        <dbReference type="Proteomes" id="UP001291623"/>
    </source>
</evidence>
<dbReference type="Proteomes" id="UP001291623">
    <property type="component" value="Unassembled WGS sequence"/>
</dbReference>